<dbReference type="PANTHER" id="PTHR40064:SF1">
    <property type="entry name" value="MEMBRANE PROTEIN"/>
    <property type="match status" value="1"/>
</dbReference>
<evidence type="ECO:0000256" key="5">
    <source>
        <dbReference type="ARBA" id="ARBA00023136"/>
    </source>
</evidence>
<evidence type="ECO:0000256" key="3">
    <source>
        <dbReference type="ARBA" id="ARBA00022692"/>
    </source>
</evidence>
<keyword evidence="5 6" id="KW-0472">Membrane</keyword>
<reference evidence="8" key="1">
    <citation type="submission" date="2020-03" db="EMBL/GenBank/DDBJ databases">
        <title>Draft sequencing of Paenibacilllus sp. S3N08.</title>
        <authorList>
            <person name="Kim D.-U."/>
        </authorList>
    </citation>
    <scope>NUCLEOTIDE SEQUENCE</scope>
    <source>
        <strain evidence="8">S3N08</strain>
    </source>
</reference>
<keyword evidence="4 6" id="KW-1133">Transmembrane helix</keyword>
<comment type="caution">
    <text evidence="8">The sequence shown here is derived from an EMBL/GenBank/DDBJ whole genome shotgun (WGS) entry which is preliminary data.</text>
</comment>
<feature type="transmembrane region" description="Helical" evidence="6">
    <location>
        <begin position="122"/>
        <end position="140"/>
    </location>
</feature>
<keyword evidence="3 6" id="KW-0812">Transmembrane</keyword>
<dbReference type="Pfam" id="PF06081">
    <property type="entry name" value="ArAE_1"/>
    <property type="match status" value="1"/>
</dbReference>
<accession>A0ABX0J7D0</accession>
<dbReference type="Gene3D" id="1.20.120.940">
    <property type="entry name" value="Putative aromatic acid exporter, C-terminal domain"/>
    <property type="match status" value="1"/>
</dbReference>
<dbReference type="PANTHER" id="PTHR40064">
    <property type="entry name" value="MEMBRANE PROTEIN-RELATED"/>
    <property type="match status" value="1"/>
</dbReference>
<dbReference type="InterPro" id="IPR052984">
    <property type="entry name" value="UPF0421"/>
</dbReference>
<evidence type="ECO:0000256" key="4">
    <source>
        <dbReference type="ARBA" id="ARBA00022989"/>
    </source>
</evidence>
<dbReference type="InterPro" id="IPR038323">
    <property type="entry name" value="ArAE_1_C_sf"/>
</dbReference>
<evidence type="ECO:0000313" key="9">
    <source>
        <dbReference type="Proteomes" id="UP001165962"/>
    </source>
</evidence>
<dbReference type="EMBL" id="JAAOIW010000004">
    <property type="protein sequence ID" value="NHN30777.1"/>
    <property type="molecule type" value="Genomic_DNA"/>
</dbReference>
<dbReference type="RefSeq" id="WP_166150130.1">
    <property type="nucleotide sequence ID" value="NZ_JAAOIW010000004.1"/>
</dbReference>
<feature type="transmembrane region" description="Helical" evidence="6">
    <location>
        <begin position="53"/>
        <end position="85"/>
    </location>
</feature>
<evidence type="ECO:0000259" key="7">
    <source>
        <dbReference type="Pfam" id="PF11728"/>
    </source>
</evidence>
<protein>
    <submittedName>
        <fullName evidence="8">Aromatic acid exporter family protein</fullName>
    </submittedName>
</protein>
<dbReference type="InterPro" id="IPR010343">
    <property type="entry name" value="ArAE_1"/>
</dbReference>
<evidence type="ECO:0000256" key="2">
    <source>
        <dbReference type="ARBA" id="ARBA00022475"/>
    </source>
</evidence>
<name>A0ABX0J7D0_9BACL</name>
<proteinExistence type="predicted"/>
<evidence type="ECO:0000256" key="1">
    <source>
        <dbReference type="ARBA" id="ARBA00004651"/>
    </source>
</evidence>
<evidence type="ECO:0000313" key="8">
    <source>
        <dbReference type="EMBL" id="NHN30777.1"/>
    </source>
</evidence>
<gene>
    <name evidence="8" type="ORF">G9U52_13125</name>
</gene>
<comment type="subcellular location">
    <subcellularLocation>
        <location evidence="1">Cell membrane</location>
        <topology evidence="1">Multi-pass membrane protein</topology>
    </subcellularLocation>
</comment>
<evidence type="ECO:0000256" key="6">
    <source>
        <dbReference type="SAM" id="Phobius"/>
    </source>
</evidence>
<dbReference type="InterPro" id="IPR021062">
    <property type="entry name" value="ArAE_1_C"/>
</dbReference>
<keyword evidence="2" id="KW-1003">Cell membrane</keyword>
<feature type="domain" description="Putative aromatic acid exporter C-terminal" evidence="7">
    <location>
        <begin position="144"/>
        <end position="306"/>
    </location>
</feature>
<sequence length="318" mass="35864">MGIRVLKTAVAVMAAISLAHWLGLHTPNSAGLLAILGVDVTKKRGLQTSFQRLIASCMGLLLAIGLFWLLGFEIWVIGLFILILYPILSRFGLKEGVVSSSVIMFHVFTDQQIRLELILNEIALLFVGLGAATLINITYMPKADKQLIDLRNRLEVCFSHIFAEIAEHLRDNSHIWSGSELLEAHEILQEALHVAQRSKENNLLQQDAVWAVYYYMRKQQLASITRMLEYVAQIYQTLPHGELLASVFDELSENVKNEYYTGRTQTKLNALQGAFRQMPLPATREEFEGRSALLQLVVELNSFLDVAKREKKQKAAAE</sequence>
<organism evidence="8 9">
    <name type="scientific">Paenibacillus agricola</name>
    <dbReference type="NCBI Taxonomy" id="2716264"/>
    <lineage>
        <taxon>Bacteria</taxon>
        <taxon>Bacillati</taxon>
        <taxon>Bacillota</taxon>
        <taxon>Bacilli</taxon>
        <taxon>Bacillales</taxon>
        <taxon>Paenibacillaceae</taxon>
        <taxon>Paenibacillus</taxon>
    </lineage>
</organism>
<dbReference type="Proteomes" id="UP001165962">
    <property type="component" value="Unassembled WGS sequence"/>
</dbReference>
<keyword evidence="9" id="KW-1185">Reference proteome</keyword>
<dbReference type="Pfam" id="PF11728">
    <property type="entry name" value="ArAE_1_C"/>
    <property type="match status" value="1"/>
</dbReference>